<gene>
    <name evidence="1" type="ORF">KIPB_013829</name>
</gene>
<dbReference type="AlphaFoldDB" id="A0A9K3GQK7"/>
<proteinExistence type="predicted"/>
<keyword evidence="2" id="KW-1185">Reference proteome</keyword>
<feature type="non-terminal residue" evidence="1">
    <location>
        <position position="1"/>
    </location>
</feature>
<evidence type="ECO:0000313" key="2">
    <source>
        <dbReference type="Proteomes" id="UP000265618"/>
    </source>
</evidence>
<dbReference type="EMBL" id="BDIP01006783">
    <property type="protein sequence ID" value="GIQ90866.1"/>
    <property type="molecule type" value="Genomic_DNA"/>
</dbReference>
<dbReference type="Proteomes" id="UP000265618">
    <property type="component" value="Unassembled WGS sequence"/>
</dbReference>
<organism evidence="1 2">
    <name type="scientific">Kipferlia bialata</name>
    <dbReference type="NCBI Taxonomy" id="797122"/>
    <lineage>
        <taxon>Eukaryota</taxon>
        <taxon>Metamonada</taxon>
        <taxon>Carpediemonas-like organisms</taxon>
        <taxon>Kipferlia</taxon>
    </lineage>
</organism>
<accession>A0A9K3GQK7</accession>
<reference evidence="1 2" key="1">
    <citation type="journal article" date="2018" name="PLoS ONE">
        <title>The draft genome of Kipferlia bialata reveals reductive genome evolution in fornicate parasites.</title>
        <authorList>
            <person name="Tanifuji G."/>
            <person name="Takabayashi S."/>
            <person name="Kume K."/>
            <person name="Takagi M."/>
            <person name="Nakayama T."/>
            <person name="Kamikawa R."/>
            <person name="Inagaki Y."/>
            <person name="Hashimoto T."/>
        </authorList>
    </citation>
    <scope>NUCLEOTIDE SEQUENCE [LARGE SCALE GENOMIC DNA]</scope>
    <source>
        <strain evidence="1">NY0173</strain>
    </source>
</reference>
<evidence type="ECO:0000313" key="1">
    <source>
        <dbReference type="EMBL" id="GIQ90866.1"/>
    </source>
</evidence>
<name>A0A9K3GQK7_9EUKA</name>
<protein>
    <submittedName>
        <fullName evidence="1">Uncharacterized protein</fullName>
    </submittedName>
</protein>
<comment type="caution">
    <text evidence="1">The sequence shown here is derived from an EMBL/GenBank/DDBJ whole genome shotgun (WGS) entry which is preliminary data.</text>
</comment>
<sequence>MAGKPKKQPAVQSGSVDRVLALSERLVSDPARASPSVLEAETCLDRKKSTLALLP</sequence>